<dbReference type="AlphaFoldDB" id="Q17BW6"/>
<reference evidence="1" key="1">
    <citation type="submission" date="2005-10" db="EMBL/GenBank/DDBJ databases">
        <authorList>
            <person name="Loftus B.J."/>
            <person name="Nene V.M."/>
            <person name="Hannick L.I."/>
            <person name="Bidwell S."/>
            <person name="Haas B."/>
            <person name="Amedeo P."/>
            <person name="Orvis J."/>
            <person name="Wortman J.R."/>
            <person name="White O.R."/>
            <person name="Salzberg S."/>
            <person name="Shumway M."/>
            <person name="Koo H."/>
            <person name="Zhao Y."/>
            <person name="Holmes M."/>
            <person name="Miller J."/>
            <person name="Schatz M."/>
            <person name="Pop M."/>
            <person name="Pai G."/>
            <person name="Utterback T."/>
            <person name="Rogers Y.-H."/>
            <person name="Kravitz S."/>
            <person name="Fraser C.M."/>
        </authorList>
    </citation>
    <scope>NUCLEOTIDE SEQUENCE</scope>
    <source>
        <strain evidence="1">Liverpool</strain>
    </source>
</reference>
<proteinExistence type="predicted"/>
<dbReference type="HOGENOM" id="CLU_2051557_0_0_1"/>
<organism evidence="1 2">
    <name type="scientific">Aedes aegypti</name>
    <name type="common">Yellowfever mosquito</name>
    <name type="synonym">Culex aegypti</name>
    <dbReference type="NCBI Taxonomy" id="7159"/>
    <lineage>
        <taxon>Eukaryota</taxon>
        <taxon>Metazoa</taxon>
        <taxon>Ecdysozoa</taxon>
        <taxon>Arthropoda</taxon>
        <taxon>Hexapoda</taxon>
        <taxon>Insecta</taxon>
        <taxon>Pterygota</taxon>
        <taxon>Neoptera</taxon>
        <taxon>Endopterygota</taxon>
        <taxon>Diptera</taxon>
        <taxon>Nematocera</taxon>
        <taxon>Culicoidea</taxon>
        <taxon>Culicidae</taxon>
        <taxon>Culicinae</taxon>
        <taxon>Aedini</taxon>
        <taxon>Aedes</taxon>
        <taxon>Stegomyia</taxon>
    </lineage>
</organism>
<accession>Q17BW6</accession>
<reference evidence="1" key="2">
    <citation type="journal article" date="2007" name="Science">
        <title>Genome sequence of Aedes aegypti, a major arbovirus vector.</title>
        <authorList>
            <person name="Nene V."/>
            <person name="Wortman J.R."/>
            <person name="Lawson D."/>
            <person name="Haas B."/>
            <person name="Kodira C."/>
            <person name="Tu Z.J."/>
            <person name="Loftus B."/>
            <person name="Xi Z."/>
            <person name="Megy K."/>
            <person name="Grabherr M."/>
            <person name="Ren Q."/>
            <person name="Zdobnov E.M."/>
            <person name="Lobo N.F."/>
            <person name="Campbell K.S."/>
            <person name="Brown S.E."/>
            <person name="Bonaldo M.F."/>
            <person name="Zhu J."/>
            <person name="Sinkins S.P."/>
            <person name="Hogenkamp D.G."/>
            <person name="Amedeo P."/>
            <person name="Arensburger P."/>
            <person name="Atkinson P.W."/>
            <person name="Bidwell S."/>
            <person name="Biedler J."/>
            <person name="Birney E."/>
            <person name="Bruggner R.V."/>
            <person name="Costas J."/>
            <person name="Coy M.R."/>
            <person name="Crabtree J."/>
            <person name="Crawford M."/>
            <person name="Debruyn B."/>
            <person name="Decaprio D."/>
            <person name="Eiglmeier K."/>
            <person name="Eisenstadt E."/>
            <person name="El-Dorry H."/>
            <person name="Gelbart W.M."/>
            <person name="Gomes S.L."/>
            <person name="Hammond M."/>
            <person name="Hannick L.I."/>
            <person name="Hogan J.R."/>
            <person name="Holmes M.H."/>
            <person name="Jaffe D."/>
            <person name="Johnston J.S."/>
            <person name="Kennedy R.C."/>
            <person name="Koo H."/>
            <person name="Kravitz S."/>
            <person name="Kriventseva E.V."/>
            <person name="Kulp D."/>
            <person name="Labutti K."/>
            <person name="Lee E."/>
            <person name="Li S."/>
            <person name="Lovin D.D."/>
            <person name="Mao C."/>
            <person name="Mauceli E."/>
            <person name="Menck C.F."/>
            <person name="Miller J.R."/>
            <person name="Montgomery P."/>
            <person name="Mori A."/>
            <person name="Nascimento A.L."/>
            <person name="Naveira H.F."/>
            <person name="Nusbaum C."/>
            <person name="O'leary S."/>
            <person name="Orvis J."/>
            <person name="Pertea M."/>
            <person name="Quesneville H."/>
            <person name="Reidenbach K.R."/>
            <person name="Rogers Y.H."/>
            <person name="Roth C.W."/>
            <person name="Schneider J.R."/>
            <person name="Schatz M."/>
            <person name="Shumway M."/>
            <person name="Stanke M."/>
            <person name="Stinson E.O."/>
            <person name="Tubio J.M."/>
            <person name="Vanzee J.P."/>
            <person name="Verjovski-Almeida S."/>
            <person name="Werner D."/>
            <person name="White O."/>
            <person name="Wyder S."/>
            <person name="Zeng Q."/>
            <person name="Zhao Q."/>
            <person name="Zhao Y."/>
            <person name="Hill C.A."/>
            <person name="Raikhel A.S."/>
            <person name="Soares M.B."/>
            <person name="Knudson D.L."/>
            <person name="Lee N.H."/>
            <person name="Galagan J."/>
            <person name="Salzberg S.L."/>
            <person name="Paulsen I.T."/>
            <person name="Dimopoulos G."/>
            <person name="Collins F.H."/>
            <person name="Birren B."/>
            <person name="Fraser-Liggett C.M."/>
            <person name="Severson D.W."/>
        </authorList>
    </citation>
    <scope>NUCLEOTIDE SEQUENCE [LARGE SCALE GENOMIC DNA]</scope>
    <source>
        <strain evidence="1">Liverpool</strain>
    </source>
</reference>
<evidence type="ECO:0000313" key="1">
    <source>
        <dbReference type="EMBL" id="EAT43787.1"/>
    </source>
</evidence>
<evidence type="ECO:0000313" key="2">
    <source>
        <dbReference type="Proteomes" id="UP000682892"/>
    </source>
</evidence>
<dbReference type="EMBL" id="CH477315">
    <property type="protein sequence ID" value="EAT43787.1"/>
    <property type="molecule type" value="Genomic_DNA"/>
</dbReference>
<protein>
    <submittedName>
        <fullName evidence="1">AAEL004796-PA</fullName>
    </submittedName>
</protein>
<gene>
    <name evidence="1" type="ORF">AaeL_AAEL004796</name>
</gene>
<dbReference type="PaxDb" id="7159-AAEL004796-PA"/>
<reference evidence="1" key="3">
    <citation type="submission" date="2012-09" db="EMBL/GenBank/DDBJ databases">
        <authorList>
            <consortium name="VectorBase"/>
        </authorList>
    </citation>
    <scope>NUCLEOTIDE SEQUENCE</scope>
    <source>
        <strain evidence="1">Liverpool</strain>
    </source>
</reference>
<sequence length="120" mass="13501">MKKLARVSGGVTKQIPTETQIAKWVERLQKAVNVIRMGPGQPRLRTKRTRYQQLAQTIATGIRKILQNVWNGPNLAAALPDPDVYAAADHPSDLVNYKKSHQQDRLIDKFIASLNAFQKV</sequence>
<name>Q17BW6_AEDAE</name>
<dbReference type="Proteomes" id="UP000682892">
    <property type="component" value="Chromosome 1"/>
</dbReference>
<dbReference type="PhylomeDB" id="Q17BW6"/>